<feature type="domain" description="CBS" evidence="3">
    <location>
        <begin position="330"/>
        <end position="387"/>
    </location>
</feature>
<sequence>MPYKQIIASLFHASAPVGHKEKIVSAISAFVAILLTGILSASLGKSALPLMIASMGASSVLLFAAPHSPMAQPWSFIGGHMVSAFIGISCYMLVPNPFVAAALAVALAIFAMHWLRCLHPPGGATSLAMVISGQEMHALGYGALLSPVGLDVLILMIIALAVNNLFPGRRYPMLAPAAGAAKPAAPAALTFGRMALNKEDLESALKDMNAYIDVAEGDLEEIYNRASLHHMRRHMGEVICRDIMTRDVGTAEYGDELSTVWEMMRQRKLKGVPVVDRARRVIGIVTIVDFLKRVDETQHAHPRVLDRMRAFIRRTTGLTTDKPEVVGQIMSAPVMTAREDTHIVSLIPLFSEHNIHHVPIVDKEGRVTGMVTQTDLSVALYRYWAAMP</sequence>
<dbReference type="PANTHER" id="PTHR33741:SF5">
    <property type="entry name" value="TRANSMEMBRANE PROTEIN DDB_G0269096-RELATED"/>
    <property type="match status" value="1"/>
</dbReference>
<dbReference type="InParanoid" id="A0A1B4XFN3"/>
<feature type="transmembrane region" description="Helical" evidence="2">
    <location>
        <begin position="100"/>
        <end position="118"/>
    </location>
</feature>
<dbReference type="InterPro" id="IPR007065">
    <property type="entry name" value="HPP"/>
</dbReference>
<dbReference type="CDD" id="cd04600">
    <property type="entry name" value="CBS_pair_HPP_assoc"/>
    <property type="match status" value="1"/>
</dbReference>
<evidence type="ECO:0000259" key="3">
    <source>
        <dbReference type="PROSITE" id="PS51371"/>
    </source>
</evidence>
<feature type="transmembrane region" description="Helical" evidence="2">
    <location>
        <begin position="139"/>
        <end position="162"/>
    </location>
</feature>
<dbReference type="Proteomes" id="UP000243180">
    <property type="component" value="Chromosome"/>
</dbReference>
<evidence type="ECO:0000256" key="1">
    <source>
        <dbReference type="PROSITE-ProRule" id="PRU00703"/>
    </source>
</evidence>
<keyword evidence="2" id="KW-0472">Membrane</keyword>
<gene>
    <name evidence="4" type="ORF">SCL_1290</name>
</gene>
<dbReference type="Gene3D" id="3.10.580.10">
    <property type="entry name" value="CBS-domain"/>
    <property type="match status" value="1"/>
</dbReference>
<dbReference type="PANTHER" id="PTHR33741">
    <property type="entry name" value="TRANSMEMBRANE PROTEIN DDB_G0269096-RELATED"/>
    <property type="match status" value="1"/>
</dbReference>
<keyword evidence="2" id="KW-0812">Transmembrane</keyword>
<accession>A0A1B4XFN3</accession>
<dbReference type="Pfam" id="PF00571">
    <property type="entry name" value="CBS"/>
    <property type="match status" value="2"/>
</dbReference>
<dbReference type="InterPro" id="IPR000644">
    <property type="entry name" value="CBS_dom"/>
</dbReference>
<protein>
    <submittedName>
        <fullName evidence="4">Membrane protein</fullName>
    </submittedName>
</protein>
<dbReference type="KEGG" id="slim:SCL_1290"/>
<evidence type="ECO:0000313" key="5">
    <source>
        <dbReference type="Proteomes" id="UP000243180"/>
    </source>
</evidence>
<name>A0A1B4XFN3_9GAMM</name>
<dbReference type="OrthoDB" id="9811720at2"/>
<feature type="transmembrane region" description="Helical" evidence="2">
    <location>
        <begin position="47"/>
        <end position="64"/>
    </location>
</feature>
<organism evidence="4 5">
    <name type="scientific">Sulfuricaulis limicola</name>
    <dbReference type="NCBI Taxonomy" id="1620215"/>
    <lineage>
        <taxon>Bacteria</taxon>
        <taxon>Pseudomonadati</taxon>
        <taxon>Pseudomonadota</taxon>
        <taxon>Gammaproteobacteria</taxon>
        <taxon>Acidiferrobacterales</taxon>
        <taxon>Acidiferrobacteraceae</taxon>
        <taxon>Sulfuricaulis</taxon>
    </lineage>
</organism>
<dbReference type="SUPFAM" id="SSF54631">
    <property type="entry name" value="CBS-domain pair"/>
    <property type="match status" value="1"/>
</dbReference>
<proteinExistence type="predicted"/>
<keyword evidence="1" id="KW-0129">CBS domain</keyword>
<dbReference type="AlphaFoldDB" id="A0A1B4XFN3"/>
<keyword evidence="2" id="KW-1133">Transmembrane helix</keyword>
<feature type="domain" description="CBS" evidence="3">
    <location>
        <begin position="244"/>
        <end position="303"/>
    </location>
</feature>
<dbReference type="EMBL" id="AP014879">
    <property type="protein sequence ID" value="BAV33602.1"/>
    <property type="molecule type" value="Genomic_DNA"/>
</dbReference>
<dbReference type="SMART" id="SM00116">
    <property type="entry name" value="CBS"/>
    <property type="match status" value="2"/>
</dbReference>
<feature type="transmembrane region" description="Helical" evidence="2">
    <location>
        <begin position="23"/>
        <end position="41"/>
    </location>
</feature>
<feature type="transmembrane region" description="Helical" evidence="2">
    <location>
        <begin position="76"/>
        <end position="94"/>
    </location>
</feature>
<evidence type="ECO:0000313" key="4">
    <source>
        <dbReference type="EMBL" id="BAV33602.1"/>
    </source>
</evidence>
<evidence type="ECO:0000256" key="2">
    <source>
        <dbReference type="SAM" id="Phobius"/>
    </source>
</evidence>
<keyword evidence="5" id="KW-1185">Reference proteome</keyword>
<dbReference type="InterPro" id="IPR058581">
    <property type="entry name" value="TM_HPP"/>
</dbReference>
<dbReference type="PROSITE" id="PS51371">
    <property type="entry name" value="CBS"/>
    <property type="match status" value="2"/>
</dbReference>
<dbReference type="Pfam" id="PF04982">
    <property type="entry name" value="TM_HPP"/>
    <property type="match status" value="1"/>
</dbReference>
<dbReference type="RefSeq" id="WP_096360438.1">
    <property type="nucleotide sequence ID" value="NZ_AP014879.1"/>
</dbReference>
<dbReference type="InterPro" id="IPR046342">
    <property type="entry name" value="CBS_dom_sf"/>
</dbReference>
<reference evidence="4 5" key="1">
    <citation type="submission" date="2015-05" db="EMBL/GenBank/DDBJ databases">
        <title>Complete genome sequence of a sulfur-oxidizing gammaproteobacterium strain HA5.</title>
        <authorList>
            <person name="Miura A."/>
            <person name="Kojima H."/>
            <person name="Fukui M."/>
        </authorList>
    </citation>
    <scope>NUCLEOTIDE SEQUENCE [LARGE SCALE GENOMIC DNA]</scope>
    <source>
        <strain evidence="4 5">HA5</strain>
    </source>
</reference>